<dbReference type="InterPro" id="IPR035899">
    <property type="entry name" value="DBL_dom_sf"/>
</dbReference>
<dbReference type="InterPro" id="IPR051092">
    <property type="entry name" value="FYVE_RhoGEF_PH"/>
</dbReference>
<proteinExistence type="predicted"/>
<dbReference type="EMBL" id="JAEPRA010000017">
    <property type="protein sequence ID" value="KAG2173964.1"/>
    <property type="molecule type" value="Genomic_DNA"/>
</dbReference>
<keyword evidence="4" id="KW-1185">Reference proteome</keyword>
<feature type="compositionally biased region" description="Acidic residues" evidence="1">
    <location>
        <begin position="180"/>
        <end position="194"/>
    </location>
</feature>
<dbReference type="GO" id="GO:0005737">
    <property type="term" value="C:cytoplasm"/>
    <property type="evidence" value="ECO:0007669"/>
    <property type="project" value="TreeGrafter"/>
</dbReference>
<dbReference type="Pfam" id="PF00621">
    <property type="entry name" value="RhoGEF"/>
    <property type="match status" value="1"/>
</dbReference>
<dbReference type="SUPFAM" id="SSF48065">
    <property type="entry name" value="DBL homology domain (DH-domain)"/>
    <property type="match status" value="1"/>
</dbReference>
<protein>
    <recommendedName>
        <fullName evidence="2">DH domain-containing protein</fullName>
    </recommendedName>
</protein>
<reference evidence="3" key="1">
    <citation type="submission" date="2020-12" db="EMBL/GenBank/DDBJ databases">
        <title>Metabolic potential, ecology and presence of endohyphal bacteria is reflected in genomic diversity of Mucoromycotina.</title>
        <authorList>
            <person name="Muszewska A."/>
            <person name="Okrasinska A."/>
            <person name="Steczkiewicz K."/>
            <person name="Drgas O."/>
            <person name="Orlowska M."/>
            <person name="Perlinska-Lenart U."/>
            <person name="Aleksandrzak-Piekarczyk T."/>
            <person name="Szatraj K."/>
            <person name="Zielenkiewicz U."/>
            <person name="Pilsyk S."/>
            <person name="Malc E."/>
            <person name="Mieczkowski P."/>
            <person name="Kruszewska J.S."/>
            <person name="Biernat P."/>
            <person name="Pawlowska J."/>
        </authorList>
    </citation>
    <scope>NUCLEOTIDE SEQUENCE</scope>
    <source>
        <strain evidence="3">WA0000051536</strain>
    </source>
</reference>
<evidence type="ECO:0000259" key="2">
    <source>
        <dbReference type="PROSITE" id="PS50010"/>
    </source>
</evidence>
<dbReference type="InterPro" id="IPR000219">
    <property type="entry name" value="DH_dom"/>
</dbReference>
<feature type="domain" description="DH" evidence="2">
    <location>
        <begin position="472"/>
        <end position="661"/>
    </location>
</feature>
<feature type="compositionally biased region" description="Polar residues" evidence="1">
    <location>
        <begin position="9"/>
        <end position="22"/>
    </location>
</feature>
<dbReference type="PANTHER" id="PTHR12673:SF159">
    <property type="entry name" value="LD03170P"/>
    <property type="match status" value="1"/>
</dbReference>
<dbReference type="PROSITE" id="PS50010">
    <property type="entry name" value="DH_2"/>
    <property type="match status" value="1"/>
</dbReference>
<dbReference type="CDD" id="cd00160">
    <property type="entry name" value="RhoGEF"/>
    <property type="match status" value="1"/>
</dbReference>
<feature type="compositionally biased region" description="Basic and acidic residues" evidence="1">
    <location>
        <begin position="160"/>
        <end position="179"/>
    </location>
</feature>
<organism evidence="3 4">
    <name type="scientific">Umbelopsis vinacea</name>
    <dbReference type="NCBI Taxonomy" id="44442"/>
    <lineage>
        <taxon>Eukaryota</taxon>
        <taxon>Fungi</taxon>
        <taxon>Fungi incertae sedis</taxon>
        <taxon>Mucoromycota</taxon>
        <taxon>Mucoromycotina</taxon>
        <taxon>Umbelopsidomycetes</taxon>
        <taxon>Umbelopsidales</taxon>
        <taxon>Umbelopsidaceae</taxon>
        <taxon>Umbelopsis</taxon>
    </lineage>
</organism>
<dbReference type="GO" id="GO:0005085">
    <property type="term" value="F:guanyl-nucleotide exchange factor activity"/>
    <property type="evidence" value="ECO:0007669"/>
    <property type="project" value="InterPro"/>
</dbReference>
<evidence type="ECO:0000313" key="4">
    <source>
        <dbReference type="Proteomes" id="UP000612746"/>
    </source>
</evidence>
<evidence type="ECO:0000313" key="3">
    <source>
        <dbReference type="EMBL" id="KAG2173964.1"/>
    </source>
</evidence>
<feature type="region of interest" description="Disordered" evidence="1">
    <location>
        <begin position="1"/>
        <end position="22"/>
    </location>
</feature>
<dbReference type="Gene3D" id="1.20.900.10">
    <property type="entry name" value="Dbl homology (DH) domain"/>
    <property type="match status" value="1"/>
</dbReference>
<sequence length="1159" mass="130567">MTEFRKSSLQDGTSTLQHTPKDFNSTVLQQDLHIESAERPLSECVEPNVILPKAEGMQAVLAFEHREVLASAKSTNTSILEDLLDIPDTIKVHRKVDEQANAGSHLVRKSPSASLLRSIINNDHSGTKKDFAKLFQKSKVSPAQSRRFIFQDVKVKDRRRSSELNNIEKDKAESDKVESDIDGSDQSESVEDANNENIPSGVAPVSVVEAISEEPCIPEPAIGDSLELASAHVSMDALEEWTNPEFWENHVLVEKLNDNIYEKEFYDEGKDKVLGPLCIAVKEDPLTACCEAIVHGQFLSAHIKLHPEDFADLLGEGEAEDSKNSQNGKIVSLLATLKAYTAYLEKNYPDIHGLIGQDSQPDENVENTEKAEGKVLSLGSTHRLRKLADSGLSCFRSKQHQNNVDGICDAFRRLELAMVRRAHFIDVPVEEGEHEKAHILDVSKDGKNHSDGFEHDTQAALTQNADKIDLEKRSWVIQELVESEKKYLKSLSQLEEISRSIHQEILETKAFQAIRFEVNVIFGNITEIYQRHAALADCLKSRESEIEMCLGQILKENFENFSKPYYLYLSNRSKAIETHQKLMSKSNKYKKLIMTLESLHGTATEKISISSLLIEPVQRIPRYTLLIDEILKLTSEDHGDREHLYSAKDVANKIASVHEGQEEITARVINNLITSVKNCPPTLLKTNRRLISHIDADEIDVLNGKILRFVTLILFNDILVVVKRASQSASGKTILPIEQTGGGHDDLSAKYSHSNTIFPDMVATRNLSTHSNRTDFKFKSCVPLTSVDISIPKRSAEDPERLDDIIYIRVSDNAMDDQEYFSSGSLRQYVLGNNSHGGPSFVRLVNEHRASTSGGDQSFILKKHVGASDVFFCIRPQQGYNLCTTKNSLALCFESLDDDNPVSNPTLLSKDGGLLIVQKHDNDLYRSKLCTSLPMSDMIVNPHTVATYQLTELLNRSSYQRAQFQALMMKQLMFMDTALQSYKRHKTFGQDNRDLLELLIKRFDSKLQRSIPTSLLWNQSRSNHVALAPPQLLQRRPSTVLESQDVEAESAVTMVSSVQIRRPQPLVTQLTHVWEVVSIYELTPPSPYQKRQSLKPSSLPRLDYNNINTDWNKIRVSNESNISLASQMSSMSIRSRISTRNYNMSINLKRTRSRQGAER</sequence>
<dbReference type="Proteomes" id="UP000612746">
    <property type="component" value="Unassembled WGS sequence"/>
</dbReference>
<dbReference type="OrthoDB" id="660555at2759"/>
<dbReference type="SMART" id="SM00325">
    <property type="entry name" value="RhoGEF"/>
    <property type="match status" value="1"/>
</dbReference>
<dbReference type="AlphaFoldDB" id="A0A8H7UBY7"/>
<dbReference type="PANTHER" id="PTHR12673">
    <property type="entry name" value="FACIOGENITAL DYSPLASIA PROTEIN"/>
    <property type="match status" value="1"/>
</dbReference>
<evidence type="ECO:0000256" key="1">
    <source>
        <dbReference type="SAM" id="MobiDB-lite"/>
    </source>
</evidence>
<comment type="caution">
    <text evidence="3">The sequence shown here is derived from an EMBL/GenBank/DDBJ whole genome shotgun (WGS) entry which is preliminary data.</text>
</comment>
<gene>
    <name evidence="3" type="ORF">INT44_000077</name>
</gene>
<accession>A0A8H7UBY7</accession>
<feature type="region of interest" description="Disordered" evidence="1">
    <location>
        <begin position="160"/>
        <end position="200"/>
    </location>
</feature>
<name>A0A8H7UBY7_9FUNG</name>